<feature type="transmembrane region" description="Helical" evidence="7">
    <location>
        <begin position="388"/>
        <end position="407"/>
    </location>
</feature>
<dbReference type="OrthoDB" id="76842at2157"/>
<evidence type="ECO:0000256" key="1">
    <source>
        <dbReference type="ARBA" id="ARBA00004141"/>
    </source>
</evidence>
<dbReference type="InterPro" id="IPR006043">
    <property type="entry name" value="NCS2"/>
</dbReference>
<evidence type="ECO:0000256" key="4">
    <source>
        <dbReference type="ARBA" id="ARBA00022692"/>
    </source>
</evidence>
<dbReference type="InterPro" id="IPR006042">
    <property type="entry name" value="Xan_ur_permease"/>
</dbReference>
<dbReference type="PROSITE" id="PS01116">
    <property type="entry name" value="XANTH_URACIL_PERMASE"/>
    <property type="match status" value="1"/>
</dbReference>
<dbReference type="AlphaFoldDB" id="A0A8J7RFG6"/>
<dbReference type="PANTHER" id="PTHR42810:SF2">
    <property type="entry name" value="PURINE PERMEASE C1399.01C-RELATED"/>
    <property type="match status" value="1"/>
</dbReference>
<dbReference type="Proteomes" id="UP000740329">
    <property type="component" value="Unassembled WGS sequence"/>
</dbReference>
<dbReference type="EMBL" id="JAGGMV010000001">
    <property type="protein sequence ID" value="MBP2201329.1"/>
    <property type="molecule type" value="Genomic_DNA"/>
</dbReference>
<comment type="similarity">
    <text evidence="2">Belongs to the nucleobase:cation symporter-2 (NCS2) (TC 2.A.40) family.</text>
</comment>
<keyword evidence="6 7" id="KW-0472">Membrane</keyword>
<feature type="transmembrane region" description="Helical" evidence="7">
    <location>
        <begin position="302"/>
        <end position="324"/>
    </location>
</feature>
<proteinExistence type="inferred from homology"/>
<keyword evidence="3" id="KW-0813">Transport</keyword>
<evidence type="ECO:0000256" key="6">
    <source>
        <dbReference type="ARBA" id="ARBA00023136"/>
    </source>
</evidence>
<sequence length="415" mass="43068">MKKIALGFQHVLAMFGATVTVPLVVGSAIGLPLEQIAVLIQAVLLTMGIATILQTTIGSKFPIVQGSSFAFIPALIYIGSSVGLAAVEGALIVGGILEAITGAFGLIGKLKKLFTPVVTGVTIMLVGFSLASTAMKYTFNFFGDPTGASIPYAAFVALLTFFTTVIITLKSKGTLKTMPVVIGATVGYLASIALGLVDFTLVASLPFFSLPQLMPWGMPVFNADAIIIILFAFLVSIIESVGDYHAISTISEEPIDNKKINKGITSEGLSCTIAGLLGGCGTTSYSENIGLVALTKVSSVQVVQIGAIILMLFSLIPKFTGILASIPGPVLGGLTIALYGMIGLTGLKLIKDKVELNDKNTLVLASALIVGLGSPQLPAEFLAHFPKIIASILESGMAMGAITAIVLDQLFKIKN</sequence>
<feature type="transmembrane region" description="Helical" evidence="7">
    <location>
        <begin position="330"/>
        <end position="350"/>
    </location>
</feature>
<keyword evidence="5 7" id="KW-1133">Transmembrane helix</keyword>
<protein>
    <submittedName>
        <fullName evidence="8">NCS2 family nucleobase:cation symporter-2</fullName>
    </submittedName>
</protein>
<feature type="transmembrane region" description="Helical" evidence="7">
    <location>
        <begin position="220"/>
        <end position="238"/>
    </location>
</feature>
<evidence type="ECO:0000256" key="3">
    <source>
        <dbReference type="ARBA" id="ARBA00022448"/>
    </source>
</evidence>
<dbReference type="Pfam" id="PF00860">
    <property type="entry name" value="Xan_ur_permease"/>
    <property type="match status" value="1"/>
</dbReference>
<feature type="transmembrane region" description="Helical" evidence="7">
    <location>
        <begin position="36"/>
        <end position="54"/>
    </location>
</feature>
<evidence type="ECO:0000256" key="7">
    <source>
        <dbReference type="SAM" id="Phobius"/>
    </source>
</evidence>
<comment type="caution">
    <text evidence="8">The sequence shown here is derived from an EMBL/GenBank/DDBJ whole genome shotgun (WGS) entry which is preliminary data.</text>
</comment>
<feature type="transmembrane region" description="Helical" evidence="7">
    <location>
        <begin position="113"/>
        <end position="130"/>
    </location>
</feature>
<accession>A0A8J7RFG6</accession>
<dbReference type="NCBIfam" id="TIGR00801">
    <property type="entry name" value="ncs2"/>
    <property type="match status" value="1"/>
</dbReference>
<comment type="subcellular location">
    <subcellularLocation>
        <location evidence="1">Membrane</location>
        <topology evidence="1">Multi-pass membrane protein</topology>
    </subcellularLocation>
</comment>
<reference evidence="8" key="1">
    <citation type="submission" date="2021-03" db="EMBL/GenBank/DDBJ databases">
        <title>Genomic Encyclopedia of Type Strains, Phase IV (KMG-V): Genome sequencing to study the core and pangenomes of soil and plant-associated prokaryotes.</title>
        <authorList>
            <person name="Whitman W."/>
        </authorList>
    </citation>
    <scope>NUCLEOTIDE SEQUENCE</scope>
    <source>
        <strain evidence="8">C4</strain>
    </source>
</reference>
<feature type="transmembrane region" description="Helical" evidence="7">
    <location>
        <begin position="181"/>
        <end position="208"/>
    </location>
</feature>
<dbReference type="NCBIfam" id="NF037981">
    <property type="entry name" value="NCS2_1"/>
    <property type="match status" value="1"/>
</dbReference>
<name>A0A8J7RFG6_METVO</name>
<keyword evidence="4 7" id="KW-0812">Transmembrane</keyword>
<dbReference type="PANTHER" id="PTHR42810">
    <property type="entry name" value="PURINE PERMEASE C1399.01C-RELATED"/>
    <property type="match status" value="1"/>
</dbReference>
<feature type="transmembrane region" description="Helical" evidence="7">
    <location>
        <begin position="12"/>
        <end position="30"/>
    </location>
</feature>
<dbReference type="GO" id="GO:0005886">
    <property type="term" value="C:plasma membrane"/>
    <property type="evidence" value="ECO:0007669"/>
    <property type="project" value="TreeGrafter"/>
</dbReference>
<evidence type="ECO:0000313" key="8">
    <source>
        <dbReference type="EMBL" id="MBP2201329.1"/>
    </source>
</evidence>
<feature type="transmembrane region" description="Helical" evidence="7">
    <location>
        <begin position="362"/>
        <end position="382"/>
    </location>
</feature>
<gene>
    <name evidence="8" type="ORF">J3E07_000727</name>
</gene>
<evidence type="ECO:0000256" key="5">
    <source>
        <dbReference type="ARBA" id="ARBA00022989"/>
    </source>
</evidence>
<feature type="transmembrane region" description="Helical" evidence="7">
    <location>
        <begin position="150"/>
        <end position="169"/>
    </location>
</feature>
<feature type="transmembrane region" description="Helical" evidence="7">
    <location>
        <begin position="84"/>
        <end position="106"/>
    </location>
</feature>
<dbReference type="RefSeq" id="WP_209590770.1">
    <property type="nucleotide sequence ID" value="NZ_JAGGMU010000001.1"/>
</dbReference>
<evidence type="ECO:0000256" key="2">
    <source>
        <dbReference type="ARBA" id="ARBA00008821"/>
    </source>
</evidence>
<evidence type="ECO:0000313" key="9">
    <source>
        <dbReference type="Proteomes" id="UP000740329"/>
    </source>
</evidence>
<dbReference type="GO" id="GO:0042907">
    <property type="term" value="F:xanthine transmembrane transporter activity"/>
    <property type="evidence" value="ECO:0007669"/>
    <property type="project" value="TreeGrafter"/>
</dbReference>
<organism evidence="8 9">
    <name type="scientific">Methanococcus voltae</name>
    <dbReference type="NCBI Taxonomy" id="2188"/>
    <lineage>
        <taxon>Archaea</taxon>
        <taxon>Methanobacteriati</taxon>
        <taxon>Methanobacteriota</taxon>
        <taxon>Methanomada group</taxon>
        <taxon>Methanococci</taxon>
        <taxon>Methanococcales</taxon>
        <taxon>Methanococcaceae</taxon>
        <taxon>Methanococcus</taxon>
    </lineage>
</organism>